<reference evidence="2" key="1">
    <citation type="journal article" date="2010" name="Genome Res.">
        <title>Population genomic sequencing of Coccidioides fungi reveals recent hybridization and transposon control.</title>
        <authorList>
            <person name="Neafsey D.E."/>
            <person name="Barker B.M."/>
            <person name="Sharpton T.J."/>
            <person name="Stajich J.E."/>
            <person name="Park D.J."/>
            <person name="Whiston E."/>
            <person name="Hung C.-Y."/>
            <person name="McMahan C."/>
            <person name="White J."/>
            <person name="Sykes S."/>
            <person name="Heiman D."/>
            <person name="Young S."/>
            <person name="Zeng Q."/>
            <person name="Abouelleil A."/>
            <person name="Aftuck L."/>
            <person name="Bessette D."/>
            <person name="Brown A."/>
            <person name="FitzGerald M."/>
            <person name="Lui A."/>
            <person name="Macdonald J.P."/>
            <person name="Priest M."/>
            <person name="Orbach M.J."/>
            <person name="Galgiani J.N."/>
            <person name="Kirkland T.N."/>
            <person name="Cole G.T."/>
            <person name="Birren B.W."/>
            <person name="Henn M.R."/>
            <person name="Taylor J.W."/>
            <person name="Rounsley S.D."/>
        </authorList>
    </citation>
    <scope>NUCLEOTIDE SEQUENCE [LARGE SCALE GENOMIC DNA]</scope>
    <source>
        <strain evidence="2">RMSCC 757 / Silveira</strain>
    </source>
</reference>
<evidence type="ECO:0000313" key="2">
    <source>
        <dbReference type="Proteomes" id="UP000002497"/>
    </source>
</evidence>
<dbReference type="AlphaFoldDB" id="E9DK69"/>
<dbReference type="EMBL" id="GL636536">
    <property type="protein sequence ID" value="EFW13185.1"/>
    <property type="molecule type" value="Genomic_DNA"/>
</dbReference>
<reference evidence="2" key="2">
    <citation type="submission" date="2010-03" db="EMBL/GenBank/DDBJ databases">
        <title>The genome sequence of Coccidioides posadasii strain Silveira.</title>
        <authorList>
            <consortium name="The Broad Institute Genome Sequencing Center for Infectious Disease"/>
            <person name="Neafsey D."/>
            <person name="Orbach M."/>
            <person name="Henn M.R."/>
            <person name="Cole G.T."/>
            <person name="Galgiani J."/>
            <person name="Gardner M.J."/>
            <person name="Kirkland T.N."/>
            <person name="Taylor J.W."/>
            <person name="Young S.K."/>
            <person name="Zeng Q."/>
            <person name="Koehrsen M."/>
            <person name="Alvarado L."/>
            <person name="Berlin A."/>
            <person name="Borenstein D."/>
            <person name="Chapman S.B."/>
            <person name="Chen Z."/>
            <person name="Engels R."/>
            <person name="Freedman E."/>
            <person name="Gellesch M."/>
            <person name="Goldberg J."/>
            <person name="Griggs A."/>
            <person name="Gujja S."/>
            <person name="Heilman E."/>
            <person name="Heiman D."/>
            <person name="Howarth C."/>
            <person name="Jen D."/>
            <person name="Larson L."/>
            <person name="Mehta T."/>
            <person name="Neiman D."/>
            <person name="Park D."/>
            <person name="Pearson M."/>
            <person name="Richards J."/>
            <person name="Roberts A."/>
            <person name="Saif S."/>
            <person name="Shea T."/>
            <person name="Shenoy N."/>
            <person name="Sisk P."/>
            <person name="Stolte C."/>
            <person name="Sykes S."/>
            <person name="Walk T."/>
            <person name="White J."/>
            <person name="Yandava C."/>
            <person name="Haas B."/>
            <person name="Nusbaum C."/>
            <person name="Birren B."/>
        </authorList>
    </citation>
    <scope>NUCLEOTIDE SEQUENCE [LARGE SCALE GENOMIC DNA]</scope>
    <source>
        <strain evidence="2">RMSCC 757 / Silveira</strain>
    </source>
</reference>
<dbReference type="HOGENOM" id="CLU_2372641_0_0_1"/>
<proteinExistence type="predicted"/>
<keyword evidence="2" id="KW-1185">Reference proteome</keyword>
<gene>
    <name evidence="1" type="ORF">CPSG_10218</name>
</gene>
<accession>E9DK69</accession>
<protein>
    <submittedName>
        <fullName evidence="1">Uncharacterized protein</fullName>
    </submittedName>
</protein>
<name>E9DK69_COCPS</name>
<dbReference type="VEuPathDB" id="FungiDB:CPSG_10218"/>
<evidence type="ECO:0000313" key="1">
    <source>
        <dbReference type="EMBL" id="EFW13185.1"/>
    </source>
</evidence>
<sequence length="95" mass="11161">MDGITSTTQCRGVQENTCFIDSRERSDLWERHGNNWALIKELDKEMPKPRLWNHTQVDLKDQMQNVKIGLMRRGDPVPDNYCQIHLSDRHLKSIA</sequence>
<dbReference type="Proteomes" id="UP000002497">
    <property type="component" value="Unassembled WGS sequence"/>
</dbReference>
<organism evidence="2">
    <name type="scientific">Coccidioides posadasii (strain RMSCC 757 / Silveira)</name>
    <name type="common">Valley fever fungus</name>
    <dbReference type="NCBI Taxonomy" id="443226"/>
    <lineage>
        <taxon>Eukaryota</taxon>
        <taxon>Fungi</taxon>
        <taxon>Dikarya</taxon>
        <taxon>Ascomycota</taxon>
        <taxon>Pezizomycotina</taxon>
        <taxon>Eurotiomycetes</taxon>
        <taxon>Eurotiomycetidae</taxon>
        <taxon>Onygenales</taxon>
        <taxon>Onygenaceae</taxon>
        <taxon>Coccidioides</taxon>
    </lineage>
</organism>